<proteinExistence type="predicted"/>
<evidence type="ECO:0000313" key="1">
    <source>
        <dbReference type="EMBL" id="SPE24961.1"/>
    </source>
</evidence>
<organism evidence="1 2">
    <name type="scientific">Candidatus Sulfuritelmatomonas gaucii</name>
    <dbReference type="NCBI Taxonomy" id="2043161"/>
    <lineage>
        <taxon>Bacteria</taxon>
        <taxon>Pseudomonadati</taxon>
        <taxon>Acidobacteriota</taxon>
        <taxon>Terriglobia</taxon>
        <taxon>Terriglobales</taxon>
        <taxon>Acidobacteriaceae</taxon>
        <taxon>Candidatus Sulfuritelmatomonas</taxon>
    </lineage>
</organism>
<dbReference type="AlphaFoldDB" id="A0A2N9LNX8"/>
<dbReference type="EMBL" id="OKRB01000105">
    <property type="protein sequence ID" value="SPE24961.1"/>
    <property type="molecule type" value="Genomic_DNA"/>
</dbReference>
<dbReference type="Proteomes" id="UP000239735">
    <property type="component" value="Unassembled WGS sequence"/>
</dbReference>
<reference evidence="2" key="1">
    <citation type="submission" date="2018-02" db="EMBL/GenBank/DDBJ databases">
        <authorList>
            <person name="Hausmann B."/>
        </authorList>
    </citation>
    <scope>NUCLEOTIDE SEQUENCE [LARGE SCALE GENOMIC DNA]</scope>
    <source>
        <strain evidence="2">Peat soil MAG SbA5</strain>
    </source>
</reference>
<evidence type="ECO:0000313" key="2">
    <source>
        <dbReference type="Proteomes" id="UP000239735"/>
    </source>
</evidence>
<sequence length="78" mass="8457">MGLVKRPGEGMAEYNPDHNKRYGYEIAGVIWAPVTLGTTHSKTTHSSSSVVHIRAAGECAHKTRPDPTVRVCSVLTPQ</sequence>
<protein>
    <submittedName>
        <fullName evidence="1">Uncharacterized protein</fullName>
    </submittedName>
</protein>
<name>A0A2N9LNX8_9BACT</name>
<accession>A0A2N9LNX8</accession>
<gene>
    <name evidence="1" type="ORF">SBA5_470082</name>
</gene>